<reference evidence="1" key="1">
    <citation type="submission" date="2023-07" db="EMBL/GenBank/DDBJ databases">
        <title>Genome content predicts the carbon catabolic preferences of heterotrophic bacteria.</title>
        <authorList>
            <person name="Gralka M."/>
        </authorList>
    </citation>
    <scope>NUCLEOTIDE SEQUENCE</scope>
    <source>
        <strain evidence="1">E2R20</strain>
    </source>
</reference>
<accession>A0AAW7YQ49</accession>
<evidence type="ECO:0000313" key="1">
    <source>
        <dbReference type="EMBL" id="MDO6573599.1"/>
    </source>
</evidence>
<sequence length="122" mass="14319">MLDSKSDKSDKSKHVDKGKIKIKKEYDELALELSNAINLIVFCYDGTIKGVLAKIKKDIDTFYYKRPYNSKVKSVNTIIYKLFKQKLIDKVYEIAKNQKIKNFEFPLCSVVITQYEVDNYFE</sequence>
<dbReference type="EMBL" id="JAUOQO010000004">
    <property type="protein sequence ID" value="MDO6573599.1"/>
    <property type="molecule type" value="Genomic_DNA"/>
</dbReference>
<keyword evidence="2" id="KW-1185">Reference proteome</keyword>
<gene>
    <name evidence="1" type="ORF">Q4528_05435</name>
</gene>
<protein>
    <submittedName>
        <fullName evidence="1">Uncharacterized protein</fullName>
    </submittedName>
</protein>
<organism evidence="1 2">
    <name type="scientific">Staphylococcus pasteuri_A</name>
    <dbReference type="NCBI Taxonomy" id="3062664"/>
    <lineage>
        <taxon>Bacteria</taxon>
        <taxon>Bacillati</taxon>
        <taxon>Bacillota</taxon>
        <taxon>Bacilli</taxon>
        <taxon>Bacillales</taxon>
        <taxon>Staphylococcaceae</taxon>
        <taxon>Staphylococcus</taxon>
    </lineage>
</organism>
<dbReference type="AlphaFoldDB" id="A0AAW7YQ49"/>
<name>A0AAW7YQ49_9STAP</name>
<proteinExistence type="predicted"/>
<comment type="caution">
    <text evidence="1">The sequence shown here is derived from an EMBL/GenBank/DDBJ whole genome shotgun (WGS) entry which is preliminary data.</text>
</comment>
<dbReference type="Proteomes" id="UP001170310">
    <property type="component" value="Unassembled WGS sequence"/>
</dbReference>
<evidence type="ECO:0000313" key="2">
    <source>
        <dbReference type="Proteomes" id="UP001170310"/>
    </source>
</evidence>